<dbReference type="SUPFAM" id="SSF52540">
    <property type="entry name" value="P-loop containing nucleoside triphosphate hydrolases"/>
    <property type="match status" value="1"/>
</dbReference>
<dbReference type="EMBL" id="NHYE01001352">
    <property type="protein sequence ID" value="PPQ96572.1"/>
    <property type="molecule type" value="Genomic_DNA"/>
</dbReference>
<feature type="compositionally biased region" description="Polar residues" evidence="1">
    <location>
        <begin position="225"/>
        <end position="236"/>
    </location>
</feature>
<feature type="region of interest" description="Disordered" evidence="1">
    <location>
        <begin position="166"/>
        <end position="244"/>
    </location>
</feature>
<keyword evidence="3" id="KW-1185">Reference proteome</keyword>
<comment type="caution">
    <text evidence="2">The sequence shown here is derived from an EMBL/GenBank/DDBJ whole genome shotgun (WGS) entry which is preliminary data.</text>
</comment>
<name>A0A409Y0N9_9AGAR</name>
<evidence type="ECO:0000256" key="1">
    <source>
        <dbReference type="SAM" id="MobiDB-lite"/>
    </source>
</evidence>
<proteinExistence type="predicted"/>
<evidence type="ECO:0000313" key="2">
    <source>
        <dbReference type="EMBL" id="PPQ96572.1"/>
    </source>
</evidence>
<gene>
    <name evidence="2" type="ORF">CVT26_006301</name>
</gene>
<protein>
    <submittedName>
        <fullName evidence="2">Uncharacterized protein</fullName>
    </submittedName>
</protein>
<dbReference type="InterPro" id="IPR027417">
    <property type="entry name" value="P-loop_NTPase"/>
</dbReference>
<reference evidence="2 3" key="1">
    <citation type="journal article" date="2018" name="Evol. Lett.">
        <title>Horizontal gene cluster transfer increased hallucinogenic mushroom diversity.</title>
        <authorList>
            <person name="Reynolds H.T."/>
            <person name="Vijayakumar V."/>
            <person name="Gluck-Thaler E."/>
            <person name="Korotkin H.B."/>
            <person name="Matheny P.B."/>
            <person name="Slot J.C."/>
        </authorList>
    </citation>
    <scope>NUCLEOTIDE SEQUENCE [LARGE SCALE GENOMIC DNA]</scope>
    <source>
        <strain evidence="2 3">SRW20</strain>
    </source>
</reference>
<dbReference type="OrthoDB" id="10261556at2759"/>
<organism evidence="2 3">
    <name type="scientific">Gymnopilus dilepis</name>
    <dbReference type="NCBI Taxonomy" id="231916"/>
    <lineage>
        <taxon>Eukaryota</taxon>
        <taxon>Fungi</taxon>
        <taxon>Dikarya</taxon>
        <taxon>Basidiomycota</taxon>
        <taxon>Agaricomycotina</taxon>
        <taxon>Agaricomycetes</taxon>
        <taxon>Agaricomycetidae</taxon>
        <taxon>Agaricales</taxon>
        <taxon>Agaricineae</taxon>
        <taxon>Hymenogastraceae</taxon>
        <taxon>Gymnopilus</taxon>
    </lineage>
</organism>
<sequence>MFGGVFTSEKIPATLVEGLIQTPSRGFLRNLPAKDLTRVLRLDGTGLPRKFLVFTNKRLETEEAVKKEWECLPDELKGKILWFHSGMSADFRAKAIERLKNGEIWDFSVLMLLEWLGRAGRGDGTRAIGIYLVEPCYSDGHKNKVIGKRKRNGKKNNVPRKKRAIAASFPAAPNQGDATIEQIGGDDGRDGEREREEEGEPVSEDEEVEVEIGAGADEGGAPIANDQSAPAASQVGSALPTSLPPPTSLTAEEYEAFAMDVFINARRRGVCRRKVINQYFGNNKQGQHSPMAAL</sequence>
<feature type="compositionally biased region" description="Low complexity" evidence="1">
    <location>
        <begin position="211"/>
        <end position="221"/>
    </location>
</feature>
<dbReference type="AlphaFoldDB" id="A0A409Y0N9"/>
<feature type="compositionally biased region" description="Acidic residues" evidence="1">
    <location>
        <begin position="197"/>
        <end position="210"/>
    </location>
</feature>
<evidence type="ECO:0000313" key="3">
    <source>
        <dbReference type="Proteomes" id="UP000284706"/>
    </source>
</evidence>
<dbReference type="InParanoid" id="A0A409Y0N9"/>
<feature type="compositionally biased region" description="Basic and acidic residues" evidence="1">
    <location>
        <begin position="186"/>
        <end position="196"/>
    </location>
</feature>
<dbReference type="Proteomes" id="UP000284706">
    <property type="component" value="Unassembled WGS sequence"/>
</dbReference>
<accession>A0A409Y0N9</accession>